<dbReference type="GO" id="GO:0004641">
    <property type="term" value="F:phosphoribosylformylglycinamidine cyclo-ligase activity"/>
    <property type="evidence" value="ECO:0007669"/>
    <property type="project" value="UniProtKB-UniRule"/>
</dbReference>
<keyword evidence="8 15" id="KW-0547">Nucleotide-binding</keyword>
<dbReference type="GO" id="GO:0004637">
    <property type="term" value="F:phosphoribosylamine-glycine ligase activity"/>
    <property type="evidence" value="ECO:0007669"/>
    <property type="project" value="TreeGrafter"/>
</dbReference>
<dbReference type="CDD" id="cd02196">
    <property type="entry name" value="PurM"/>
    <property type="match status" value="1"/>
</dbReference>
<evidence type="ECO:0000256" key="6">
    <source>
        <dbReference type="ARBA" id="ARBA00022490"/>
    </source>
</evidence>
<dbReference type="FunFam" id="3.90.650.10:FF:000011">
    <property type="entry name" value="Phosphoribosylformylglycinamidine cyclo-ligase"/>
    <property type="match status" value="1"/>
</dbReference>
<evidence type="ECO:0000256" key="3">
    <source>
        <dbReference type="ARBA" id="ARBA00010280"/>
    </source>
</evidence>
<evidence type="ECO:0000256" key="12">
    <source>
        <dbReference type="ARBA" id="ARBA00032931"/>
    </source>
</evidence>
<evidence type="ECO:0000256" key="7">
    <source>
        <dbReference type="ARBA" id="ARBA00022598"/>
    </source>
</evidence>
<evidence type="ECO:0000256" key="8">
    <source>
        <dbReference type="ARBA" id="ARBA00022741"/>
    </source>
</evidence>
<dbReference type="Proteomes" id="UP000293036">
    <property type="component" value="Unassembled WGS sequence"/>
</dbReference>
<organism evidence="18 19">
    <name type="scientific">Arcanobacterium bovis</name>
    <dbReference type="NCBI Taxonomy" id="2529275"/>
    <lineage>
        <taxon>Bacteria</taxon>
        <taxon>Bacillati</taxon>
        <taxon>Actinomycetota</taxon>
        <taxon>Actinomycetes</taxon>
        <taxon>Actinomycetales</taxon>
        <taxon>Actinomycetaceae</taxon>
        <taxon>Arcanobacterium</taxon>
    </lineage>
</organism>
<keyword evidence="6 15" id="KW-0963">Cytoplasm</keyword>
<dbReference type="Gene3D" id="3.90.650.10">
    <property type="entry name" value="PurM-like C-terminal domain"/>
    <property type="match status" value="1"/>
</dbReference>
<dbReference type="InterPro" id="IPR010918">
    <property type="entry name" value="PurM-like_C_dom"/>
</dbReference>
<dbReference type="PANTHER" id="PTHR10520:SF12">
    <property type="entry name" value="TRIFUNCTIONAL PURINE BIOSYNTHETIC PROTEIN ADENOSINE-3"/>
    <property type="match status" value="1"/>
</dbReference>
<protein>
    <recommendedName>
        <fullName evidence="5 15">Phosphoribosylformylglycinamidine cyclo-ligase</fullName>
        <ecNumber evidence="4 15">6.3.3.1</ecNumber>
    </recommendedName>
    <alternativeName>
        <fullName evidence="12 15">AIR synthase</fullName>
    </alternativeName>
    <alternativeName>
        <fullName evidence="13 15">AIRS</fullName>
    </alternativeName>
    <alternativeName>
        <fullName evidence="11 15">Phosphoribosyl-aminoimidazole synthetase</fullName>
    </alternativeName>
</protein>
<dbReference type="Gene3D" id="3.30.1330.10">
    <property type="entry name" value="PurM-like, N-terminal domain"/>
    <property type="match status" value="1"/>
</dbReference>
<evidence type="ECO:0000256" key="2">
    <source>
        <dbReference type="ARBA" id="ARBA00004686"/>
    </source>
</evidence>
<feature type="domain" description="PurM-like N-terminal" evidence="16">
    <location>
        <begin position="69"/>
        <end position="172"/>
    </location>
</feature>
<dbReference type="GO" id="GO:0006189">
    <property type="term" value="P:'de novo' IMP biosynthetic process"/>
    <property type="evidence" value="ECO:0007669"/>
    <property type="project" value="UniProtKB-UniRule"/>
</dbReference>
<evidence type="ECO:0000313" key="19">
    <source>
        <dbReference type="Proteomes" id="UP000293036"/>
    </source>
</evidence>
<evidence type="ECO:0000256" key="14">
    <source>
        <dbReference type="ARBA" id="ARBA00049057"/>
    </source>
</evidence>
<keyword evidence="9 15" id="KW-0658">Purine biosynthesis</keyword>
<dbReference type="SUPFAM" id="SSF56042">
    <property type="entry name" value="PurM C-terminal domain-like"/>
    <property type="match status" value="1"/>
</dbReference>
<dbReference type="RefSeq" id="WP_131280988.1">
    <property type="nucleotide sequence ID" value="NZ_JBHSLR010000009.1"/>
</dbReference>
<dbReference type="OrthoDB" id="9777881at2"/>
<reference evidence="18 19" key="1">
    <citation type="submission" date="2019-02" db="EMBL/GenBank/DDBJ databases">
        <title>Arcanobacterium bovis sp. nov., isolated from the milk of a cow with mastitis.</title>
        <authorList>
            <person name="Sammra O."/>
            <person name="Foster G."/>
            <person name="Hassan A."/>
            <person name="Alssahen M."/>
            <person name="Laemmler C."/>
            <person name="Borowiak M."/>
            <person name="Malorny B."/>
            <person name="Abdulmawjood A."/>
        </authorList>
    </citation>
    <scope>NUCLEOTIDE SEQUENCE [LARGE SCALE GENOMIC DNA]</scope>
    <source>
        <strain evidence="18 19">C605018/01/1</strain>
    </source>
</reference>
<evidence type="ECO:0000256" key="4">
    <source>
        <dbReference type="ARBA" id="ARBA00013047"/>
    </source>
</evidence>
<evidence type="ECO:0000313" key="18">
    <source>
        <dbReference type="EMBL" id="TBW22235.1"/>
    </source>
</evidence>
<evidence type="ECO:0000256" key="10">
    <source>
        <dbReference type="ARBA" id="ARBA00022840"/>
    </source>
</evidence>
<dbReference type="Pfam" id="PF00586">
    <property type="entry name" value="AIRS"/>
    <property type="match status" value="1"/>
</dbReference>
<dbReference type="Pfam" id="PF02769">
    <property type="entry name" value="AIRS_C"/>
    <property type="match status" value="1"/>
</dbReference>
<evidence type="ECO:0000259" key="16">
    <source>
        <dbReference type="Pfam" id="PF00586"/>
    </source>
</evidence>
<evidence type="ECO:0000256" key="11">
    <source>
        <dbReference type="ARBA" id="ARBA00031908"/>
    </source>
</evidence>
<dbReference type="AlphaFoldDB" id="A0A4Q9V2G4"/>
<dbReference type="NCBIfam" id="TIGR00878">
    <property type="entry name" value="purM"/>
    <property type="match status" value="1"/>
</dbReference>
<gene>
    <name evidence="15" type="primary">purM</name>
    <name evidence="18" type="ORF">EZJ44_05300</name>
</gene>
<comment type="caution">
    <text evidence="18">The sequence shown here is derived from an EMBL/GenBank/DDBJ whole genome shotgun (WGS) entry which is preliminary data.</text>
</comment>
<dbReference type="UniPathway" id="UPA00074">
    <property type="reaction ID" value="UER00129"/>
</dbReference>
<feature type="domain" description="PurM-like C-terminal" evidence="17">
    <location>
        <begin position="185"/>
        <end position="351"/>
    </location>
</feature>
<proteinExistence type="inferred from homology"/>
<dbReference type="GO" id="GO:0046084">
    <property type="term" value="P:adenine biosynthetic process"/>
    <property type="evidence" value="ECO:0007669"/>
    <property type="project" value="TreeGrafter"/>
</dbReference>
<dbReference type="EMBL" id="SJDT01000003">
    <property type="protein sequence ID" value="TBW22235.1"/>
    <property type="molecule type" value="Genomic_DNA"/>
</dbReference>
<comment type="similarity">
    <text evidence="3 15">Belongs to the AIR synthase family.</text>
</comment>
<accession>A0A4Q9V2G4</accession>
<dbReference type="HAMAP" id="MF_00741">
    <property type="entry name" value="AIRS"/>
    <property type="match status" value="1"/>
</dbReference>
<evidence type="ECO:0000256" key="9">
    <source>
        <dbReference type="ARBA" id="ARBA00022755"/>
    </source>
</evidence>
<evidence type="ECO:0000256" key="15">
    <source>
        <dbReference type="HAMAP-Rule" id="MF_00741"/>
    </source>
</evidence>
<dbReference type="InterPro" id="IPR036921">
    <property type="entry name" value="PurM-like_N_sf"/>
</dbReference>
<sequence length="352" mass="37581">MDDNKEHTPQVAAAAAYAAAGVDLERGYEVVRRIRSDVAATKQPGVMGGIGGFGGMFDLSSRGYREPVLVSGTDGVGTKLFLAFQTGIHNTIGIDAVAMCVNDVVVQGAQPLFFLDYLAIPKADPQTVADIVHGVAVACQETDCALVGGETAEMNDLYEENTYDIAGFCVAAVEKSEIITGENVKPGDVLLGLASSGPHSNGYSLLRKIFFTYHDYTVNSQLDGLSKPLGEELLTPTKLYVRPIMHLLKTVQPHGMANITGGGFFENIPRMNGDLGYEIKLGTWPELPIFDVVEQLGNLSQTELFNVFNMGIGFVIALDPNDVQAAQRALSEAGEESYVIGKVTESGGVKLV</sequence>
<comment type="pathway">
    <text evidence="2 15">Purine metabolism; IMP biosynthesis via de novo pathway; 5-amino-1-(5-phospho-D-ribosyl)imidazole from N(2)-formyl-N(1)-(5-phospho-D-ribosyl)glycinamide: step 2/2.</text>
</comment>
<keyword evidence="7 15" id="KW-0436">Ligase</keyword>
<dbReference type="InterPro" id="IPR016188">
    <property type="entry name" value="PurM-like_N"/>
</dbReference>
<dbReference type="SUPFAM" id="SSF55326">
    <property type="entry name" value="PurM N-terminal domain-like"/>
    <property type="match status" value="1"/>
</dbReference>
<dbReference type="FunFam" id="3.30.1330.10:FF:000001">
    <property type="entry name" value="Phosphoribosylformylglycinamidine cyclo-ligase"/>
    <property type="match status" value="1"/>
</dbReference>
<evidence type="ECO:0000259" key="17">
    <source>
        <dbReference type="Pfam" id="PF02769"/>
    </source>
</evidence>
<evidence type="ECO:0000256" key="5">
    <source>
        <dbReference type="ARBA" id="ARBA00020367"/>
    </source>
</evidence>
<dbReference type="EC" id="6.3.3.1" evidence="4 15"/>
<evidence type="ECO:0000256" key="13">
    <source>
        <dbReference type="ARBA" id="ARBA00033093"/>
    </source>
</evidence>
<evidence type="ECO:0000256" key="1">
    <source>
        <dbReference type="ARBA" id="ARBA00004496"/>
    </source>
</evidence>
<dbReference type="GO" id="GO:0005829">
    <property type="term" value="C:cytosol"/>
    <property type="evidence" value="ECO:0007669"/>
    <property type="project" value="TreeGrafter"/>
</dbReference>
<comment type="catalytic activity">
    <reaction evidence="14 15">
        <text>2-formamido-N(1)-(5-O-phospho-beta-D-ribosyl)acetamidine + ATP = 5-amino-1-(5-phospho-beta-D-ribosyl)imidazole + ADP + phosphate + H(+)</text>
        <dbReference type="Rhea" id="RHEA:23032"/>
        <dbReference type="ChEBI" id="CHEBI:15378"/>
        <dbReference type="ChEBI" id="CHEBI:30616"/>
        <dbReference type="ChEBI" id="CHEBI:43474"/>
        <dbReference type="ChEBI" id="CHEBI:137981"/>
        <dbReference type="ChEBI" id="CHEBI:147287"/>
        <dbReference type="ChEBI" id="CHEBI:456216"/>
        <dbReference type="EC" id="6.3.3.1"/>
    </reaction>
</comment>
<keyword evidence="10 15" id="KW-0067">ATP-binding</keyword>
<comment type="subcellular location">
    <subcellularLocation>
        <location evidence="1 15">Cytoplasm</location>
    </subcellularLocation>
</comment>
<dbReference type="InterPro" id="IPR004733">
    <property type="entry name" value="PurM_cligase"/>
</dbReference>
<dbReference type="InterPro" id="IPR036676">
    <property type="entry name" value="PurM-like_C_sf"/>
</dbReference>
<dbReference type="GO" id="GO:0005524">
    <property type="term" value="F:ATP binding"/>
    <property type="evidence" value="ECO:0007669"/>
    <property type="project" value="UniProtKB-KW"/>
</dbReference>
<name>A0A4Q9V2G4_9ACTO</name>
<dbReference type="PANTHER" id="PTHR10520">
    <property type="entry name" value="TRIFUNCTIONAL PURINE BIOSYNTHETIC PROTEIN ADENOSINE-3-RELATED"/>
    <property type="match status" value="1"/>
</dbReference>
<keyword evidence="19" id="KW-1185">Reference proteome</keyword>